<gene>
    <name evidence="2" type="ORF">Csa_2G109710</name>
</gene>
<keyword evidence="3" id="KW-1185">Reference proteome</keyword>
<feature type="compositionally biased region" description="Polar residues" evidence="1">
    <location>
        <begin position="27"/>
        <end position="36"/>
    </location>
</feature>
<proteinExistence type="predicted"/>
<dbReference type="Proteomes" id="UP000029981">
    <property type="component" value="Chromosome 2"/>
</dbReference>
<name>A0A0A0LJZ6_CUCSA</name>
<organism evidence="2 3">
    <name type="scientific">Cucumis sativus</name>
    <name type="common">Cucumber</name>
    <dbReference type="NCBI Taxonomy" id="3659"/>
    <lineage>
        <taxon>Eukaryota</taxon>
        <taxon>Viridiplantae</taxon>
        <taxon>Streptophyta</taxon>
        <taxon>Embryophyta</taxon>
        <taxon>Tracheophyta</taxon>
        <taxon>Spermatophyta</taxon>
        <taxon>Magnoliopsida</taxon>
        <taxon>eudicotyledons</taxon>
        <taxon>Gunneridae</taxon>
        <taxon>Pentapetalae</taxon>
        <taxon>rosids</taxon>
        <taxon>fabids</taxon>
        <taxon>Cucurbitales</taxon>
        <taxon>Cucurbitaceae</taxon>
        <taxon>Benincaseae</taxon>
        <taxon>Cucumis</taxon>
    </lineage>
</organism>
<evidence type="ECO:0000313" key="2">
    <source>
        <dbReference type="EMBL" id="KGN61394.1"/>
    </source>
</evidence>
<sequence length="129" mass="14475">MESNRLHGIKPVWTITSKSKPIFRETSIPQKPTTEVNLREGRSERWSVAKRMEPCSEVSKNKQSNTNDNDLESRKMATDLERWLLCKSGGPGGVVGQCKSSHESNHKRSEWNLGLGIDFDGGTYLVATN</sequence>
<evidence type="ECO:0000256" key="1">
    <source>
        <dbReference type="SAM" id="MobiDB-lite"/>
    </source>
</evidence>
<protein>
    <submittedName>
        <fullName evidence="2">Uncharacterized protein</fullName>
    </submittedName>
</protein>
<accession>A0A0A0LJZ6</accession>
<reference evidence="2 3" key="2">
    <citation type="journal article" date="2009" name="PLoS ONE">
        <title>An integrated genetic and cytogenetic map of the cucumber genome.</title>
        <authorList>
            <person name="Ren Y."/>
            <person name="Zhang Z."/>
            <person name="Liu J."/>
            <person name="Staub J.E."/>
            <person name="Han Y."/>
            <person name="Cheng Z."/>
            <person name="Li X."/>
            <person name="Lu J."/>
            <person name="Miao H."/>
            <person name="Kang H."/>
            <person name="Xie B."/>
            <person name="Gu X."/>
            <person name="Wang X."/>
            <person name="Du Y."/>
            <person name="Jin W."/>
            <person name="Huang S."/>
        </authorList>
    </citation>
    <scope>NUCLEOTIDE SEQUENCE [LARGE SCALE GENOMIC DNA]</scope>
    <source>
        <strain evidence="3">cv. 9930</strain>
    </source>
</reference>
<feature type="region of interest" description="Disordered" evidence="1">
    <location>
        <begin position="27"/>
        <end position="73"/>
    </location>
</feature>
<feature type="compositionally biased region" description="Basic and acidic residues" evidence="1">
    <location>
        <begin position="37"/>
        <end position="54"/>
    </location>
</feature>
<evidence type="ECO:0000313" key="3">
    <source>
        <dbReference type="Proteomes" id="UP000029981"/>
    </source>
</evidence>
<dbReference type="Gramene" id="KGN61394">
    <property type="protein sequence ID" value="KGN61394"/>
    <property type="gene ID" value="Csa_2G109710"/>
</dbReference>
<dbReference type="AlphaFoldDB" id="A0A0A0LJZ6"/>
<reference evidence="2 3" key="3">
    <citation type="journal article" date="2010" name="BMC Genomics">
        <title>Transcriptome sequencing and comparative analysis of cucumber flowers with different sex types.</title>
        <authorList>
            <person name="Guo S."/>
            <person name="Zheng Y."/>
            <person name="Joung J.G."/>
            <person name="Liu S."/>
            <person name="Zhang Z."/>
            <person name="Crasta O.R."/>
            <person name="Sobral B.W."/>
            <person name="Xu Y."/>
            <person name="Huang S."/>
            <person name="Fei Z."/>
        </authorList>
    </citation>
    <scope>NUCLEOTIDE SEQUENCE [LARGE SCALE GENOMIC DNA]</scope>
    <source>
        <strain evidence="3">cv. 9930</strain>
    </source>
</reference>
<reference evidence="2 3" key="4">
    <citation type="journal article" date="2011" name="BMC Genomics">
        <title>RNA-Seq improves annotation of protein-coding genes in the cucumber genome.</title>
        <authorList>
            <person name="Li Z."/>
            <person name="Zhang Z."/>
            <person name="Yan P."/>
            <person name="Huang S."/>
            <person name="Fei Z."/>
            <person name="Lin K."/>
        </authorList>
    </citation>
    <scope>NUCLEOTIDE SEQUENCE [LARGE SCALE GENOMIC DNA]</scope>
    <source>
        <strain evidence="3">cv. 9930</strain>
    </source>
</reference>
<dbReference type="EMBL" id="CM002923">
    <property type="protein sequence ID" value="KGN61394.1"/>
    <property type="molecule type" value="Genomic_DNA"/>
</dbReference>
<reference evidence="2 3" key="1">
    <citation type="journal article" date="2009" name="Nat. Genet.">
        <title>The genome of the cucumber, Cucumis sativus L.</title>
        <authorList>
            <person name="Huang S."/>
            <person name="Li R."/>
            <person name="Zhang Z."/>
            <person name="Li L."/>
            <person name="Gu X."/>
            <person name="Fan W."/>
            <person name="Lucas W.J."/>
            <person name="Wang X."/>
            <person name="Xie B."/>
            <person name="Ni P."/>
            <person name="Ren Y."/>
            <person name="Zhu H."/>
            <person name="Li J."/>
            <person name="Lin K."/>
            <person name="Jin W."/>
            <person name="Fei Z."/>
            <person name="Li G."/>
            <person name="Staub J."/>
            <person name="Kilian A."/>
            <person name="van der Vossen E.A."/>
            <person name="Wu Y."/>
            <person name="Guo J."/>
            <person name="He J."/>
            <person name="Jia Z."/>
            <person name="Ren Y."/>
            <person name="Tian G."/>
            <person name="Lu Y."/>
            <person name="Ruan J."/>
            <person name="Qian W."/>
            <person name="Wang M."/>
            <person name="Huang Q."/>
            <person name="Li B."/>
            <person name="Xuan Z."/>
            <person name="Cao J."/>
            <person name="Asan"/>
            <person name="Wu Z."/>
            <person name="Zhang J."/>
            <person name="Cai Q."/>
            <person name="Bai Y."/>
            <person name="Zhao B."/>
            <person name="Han Y."/>
            <person name="Li Y."/>
            <person name="Li X."/>
            <person name="Wang S."/>
            <person name="Shi Q."/>
            <person name="Liu S."/>
            <person name="Cho W.K."/>
            <person name="Kim J.Y."/>
            <person name="Xu Y."/>
            <person name="Heller-Uszynska K."/>
            <person name="Miao H."/>
            <person name="Cheng Z."/>
            <person name="Zhang S."/>
            <person name="Wu J."/>
            <person name="Yang Y."/>
            <person name="Kang H."/>
            <person name="Li M."/>
            <person name="Liang H."/>
            <person name="Ren X."/>
            <person name="Shi Z."/>
            <person name="Wen M."/>
            <person name="Jian M."/>
            <person name="Yang H."/>
            <person name="Zhang G."/>
            <person name="Yang Z."/>
            <person name="Chen R."/>
            <person name="Liu S."/>
            <person name="Li J."/>
            <person name="Ma L."/>
            <person name="Liu H."/>
            <person name="Zhou Y."/>
            <person name="Zhao J."/>
            <person name="Fang X."/>
            <person name="Li G."/>
            <person name="Fang L."/>
            <person name="Li Y."/>
            <person name="Liu D."/>
            <person name="Zheng H."/>
            <person name="Zhang Y."/>
            <person name="Qin N."/>
            <person name="Li Z."/>
            <person name="Yang G."/>
            <person name="Yang S."/>
            <person name="Bolund L."/>
            <person name="Kristiansen K."/>
            <person name="Zheng H."/>
            <person name="Li S."/>
            <person name="Zhang X."/>
            <person name="Yang H."/>
            <person name="Wang J."/>
            <person name="Sun R."/>
            <person name="Zhang B."/>
            <person name="Jiang S."/>
            <person name="Wang J."/>
            <person name="Du Y."/>
            <person name="Li S."/>
        </authorList>
    </citation>
    <scope>NUCLEOTIDE SEQUENCE [LARGE SCALE GENOMIC DNA]</scope>
    <source>
        <strain evidence="3">cv. 9930</strain>
    </source>
</reference>